<protein>
    <submittedName>
        <fullName evidence="5">Homeobox knotted-1-like 1 isoform X1</fullName>
    </submittedName>
</protein>
<dbReference type="EMBL" id="CACTIH010005570">
    <property type="protein sequence ID" value="CAA2997833.1"/>
    <property type="molecule type" value="Genomic_DNA"/>
</dbReference>
<evidence type="ECO:0000259" key="4">
    <source>
        <dbReference type="PROSITE" id="PS51213"/>
    </source>
</evidence>
<comment type="caution">
    <text evidence="5">The sequence shown here is derived from an EMBL/GenBank/DDBJ whole genome shotgun (WGS) entry which is preliminary data.</text>
</comment>
<name>A0A8S0SYF6_OLEEU</name>
<dbReference type="InterPro" id="IPR005540">
    <property type="entry name" value="KNOX1"/>
</dbReference>
<dbReference type="GO" id="GO:0005634">
    <property type="term" value="C:nucleus"/>
    <property type="evidence" value="ECO:0007669"/>
    <property type="project" value="UniProtKB-SubCell"/>
</dbReference>
<dbReference type="Pfam" id="PF03790">
    <property type="entry name" value="KNOX1"/>
    <property type="match status" value="1"/>
</dbReference>
<dbReference type="GO" id="GO:0003677">
    <property type="term" value="F:DNA binding"/>
    <property type="evidence" value="ECO:0007669"/>
    <property type="project" value="UniProtKB-KW"/>
</dbReference>
<dbReference type="Pfam" id="PF03791">
    <property type="entry name" value="KNOX2"/>
    <property type="match status" value="1"/>
</dbReference>
<evidence type="ECO:0000313" key="5">
    <source>
        <dbReference type="EMBL" id="CAA2997833.1"/>
    </source>
</evidence>
<reference evidence="5 6" key="1">
    <citation type="submission" date="2019-12" db="EMBL/GenBank/DDBJ databases">
        <authorList>
            <person name="Alioto T."/>
            <person name="Alioto T."/>
            <person name="Gomez Garrido J."/>
        </authorList>
    </citation>
    <scope>NUCLEOTIDE SEQUENCE [LARGE SCALE GENOMIC DNA]</scope>
</reference>
<dbReference type="AlphaFoldDB" id="A0A8S0SYF6"/>
<evidence type="ECO:0000256" key="2">
    <source>
        <dbReference type="ARBA" id="ARBA00023242"/>
    </source>
</evidence>
<proteinExistence type="inferred from homology"/>
<dbReference type="PANTHER" id="PTHR48452">
    <property type="entry name" value="FUSED COMPOUND LEAF 1"/>
    <property type="match status" value="1"/>
</dbReference>
<dbReference type="InterPro" id="IPR005541">
    <property type="entry name" value="KNOX2"/>
</dbReference>
<evidence type="ECO:0000313" key="6">
    <source>
        <dbReference type="Proteomes" id="UP000594638"/>
    </source>
</evidence>
<dbReference type="SMART" id="SM01255">
    <property type="entry name" value="KNOX1"/>
    <property type="match status" value="1"/>
</dbReference>
<sequence length="312" mass="35609">MDEFNSIIPSISCPNSTGFANHSPVDFDDNQMALIELARETEATRFEMSNNIKAQIANHPLYPNLVSAYIECRKVVLPPEMASLLEEVTKETHSTVSNGADPELDEFMTSYCEVLHRCKEKLSKPFDEAKSFLSNIEFQLSNLCKETFASTTSSSLTSFNYHSADDGDATLDEDVSCEVEATENQESLGTCQGDHELKEMLMRKYSGYLSSLRKDFLRKRRKGKLPKDARMVLVDWWNTHYISFSMYFLYYYLDECGCSVYSIRNKKTLGPSQECENQEIKPPEFLSFCITSIQRYPALLSSVRTSVKSTRF</sequence>
<accession>A0A8S0SYF6</accession>
<evidence type="ECO:0000256" key="3">
    <source>
        <dbReference type="PROSITE-ProRule" id="PRU00559"/>
    </source>
</evidence>
<dbReference type="SMART" id="SM01188">
    <property type="entry name" value="ELK"/>
    <property type="match status" value="1"/>
</dbReference>
<dbReference type="Proteomes" id="UP000594638">
    <property type="component" value="Unassembled WGS sequence"/>
</dbReference>
<comment type="similarity">
    <text evidence="3">Belongs to the TALE/KNOX homeobox family.</text>
</comment>
<dbReference type="SMART" id="SM01256">
    <property type="entry name" value="KNOX2"/>
    <property type="match status" value="1"/>
</dbReference>
<keyword evidence="5" id="KW-0371">Homeobox</keyword>
<dbReference type="Gramene" id="OE9A035606T1">
    <property type="protein sequence ID" value="OE9A035606C1"/>
    <property type="gene ID" value="OE9A035606"/>
</dbReference>
<dbReference type="Pfam" id="PF03789">
    <property type="entry name" value="ELK"/>
    <property type="match status" value="1"/>
</dbReference>
<feature type="domain" description="ELK" evidence="4">
    <location>
        <begin position="196"/>
        <end position="216"/>
    </location>
</feature>
<keyword evidence="5" id="KW-0238">DNA-binding</keyword>
<dbReference type="PROSITE" id="PS51213">
    <property type="entry name" value="ELK"/>
    <property type="match status" value="1"/>
</dbReference>
<evidence type="ECO:0000256" key="1">
    <source>
        <dbReference type="ARBA" id="ARBA00004123"/>
    </source>
</evidence>
<organism evidence="5 6">
    <name type="scientific">Olea europaea subsp. europaea</name>
    <dbReference type="NCBI Taxonomy" id="158383"/>
    <lineage>
        <taxon>Eukaryota</taxon>
        <taxon>Viridiplantae</taxon>
        <taxon>Streptophyta</taxon>
        <taxon>Embryophyta</taxon>
        <taxon>Tracheophyta</taxon>
        <taxon>Spermatophyta</taxon>
        <taxon>Magnoliopsida</taxon>
        <taxon>eudicotyledons</taxon>
        <taxon>Gunneridae</taxon>
        <taxon>Pentapetalae</taxon>
        <taxon>asterids</taxon>
        <taxon>lamiids</taxon>
        <taxon>Lamiales</taxon>
        <taxon>Oleaceae</taxon>
        <taxon>Oleeae</taxon>
        <taxon>Olea</taxon>
    </lineage>
</organism>
<comment type="subcellular location">
    <subcellularLocation>
        <location evidence="1 3">Nucleus</location>
    </subcellularLocation>
</comment>
<keyword evidence="6" id="KW-1185">Reference proteome</keyword>
<keyword evidence="2 3" id="KW-0539">Nucleus</keyword>
<gene>
    <name evidence="5" type="ORF">OLEA9_A035606</name>
</gene>
<dbReference type="InterPro" id="IPR005539">
    <property type="entry name" value="ELK_dom"/>
</dbReference>
<dbReference type="OrthoDB" id="10056939at2759"/>
<dbReference type="PANTHER" id="PTHR48452:SF1">
    <property type="entry name" value="FUSED COMPOUND LEAF 1"/>
    <property type="match status" value="1"/>
</dbReference>